<dbReference type="PANTHER" id="PTHR43493">
    <property type="entry name" value="DNA GYRASE/TOPOISOMERASE SUBUNIT A"/>
    <property type="match status" value="1"/>
</dbReference>
<evidence type="ECO:0000256" key="2">
    <source>
        <dbReference type="ARBA" id="ARBA00023029"/>
    </source>
</evidence>
<proteinExistence type="predicted"/>
<dbReference type="Pfam" id="PF00521">
    <property type="entry name" value="DNA_topoisoIV"/>
    <property type="match status" value="1"/>
</dbReference>
<dbReference type="GO" id="GO:0005524">
    <property type="term" value="F:ATP binding"/>
    <property type="evidence" value="ECO:0007669"/>
    <property type="project" value="InterPro"/>
</dbReference>
<protein>
    <submittedName>
        <fullName evidence="8">DNA gyrase/topoisomerase IV subunit A</fullName>
    </submittedName>
</protein>
<evidence type="ECO:0000256" key="5">
    <source>
        <dbReference type="ARBA" id="ARBA00023235"/>
    </source>
</evidence>
<evidence type="ECO:0000256" key="1">
    <source>
        <dbReference type="ARBA" id="ARBA00022475"/>
    </source>
</evidence>
<keyword evidence="3 6" id="KW-0238">DNA-binding</keyword>
<dbReference type="GO" id="GO:0003677">
    <property type="term" value="F:DNA binding"/>
    <property type="evidence" value="ECO:0007669"/>
    <property type="project" value="UniProtKB-UniRule"/>
</dbReference>
<sequence length="314" mass="34455">MAKTKEVAKVKAKKVTAAPKTKQSVAKTPLLKFETKALETKQQTINEFSDAALHIYGSYVVEDRAVPDFRDGLKPVHRAVLWALDGLKLHSTGGFKKSARTVGDAIGKYHPHGDSACYGAMVTIANSNPPLVWGQGGWGKPDGTSASAYRYTEAKKSKFADMFLLDSQYLKVVPMEPNFSNDEKLPLYLPALLPTLFFLTSTPPPAYGVKVGNPAFSVASVSKVVIDMLNGKEYTPKKLAAALKIVHPFGCIDVSSDEQIEELMATGKGSVQYMPLVDYDVAKRTIRIKSSAPARWPVKRAFTRRCRSWRTLTA</sequence>
<dbReference type="Gene3D" id="3.90.199.10">
    <property type="entry name" value="Topoisomerase II, domain 5"/>
    <property type="match status" value="1"/>
</dbReference>
<evidence type="ECO:0000256" key="3">
    <source>
        <dbReference type="ARBA" id="ARBA00023125"/>
    </source>
</evidence>
<evidence type="ECO:0000256" key="4">
    <source>
        <dbReference type="ARBA" id="ARBA00023136"/>
    </source>
</evidence>
<keyword evidence="5 6" id="KW-0413">Isomerase</keyword>
<dbReference type="InterPro" id="IPR013758">
    <property type="entry name" value="Topo_IIA_A/C_ab"/>
</dbReference>
<name>A0AB39CDY9_9VIRU</name>
<keyword evidence="1" id="KW-1003">Cell membrane</keyword>
<evidence type="ECO:0000313" key="8">
    <source>
        <dbReference type="EMBL" id="XDJ15142.1"/>
    </source>
</evidence>
<accession>A0AB39CDY9</accession>
<evidence type="ECO:0000256" key="6">
    <source>
        <dbReference type="PROSITE-ProRule" id="PRU01384"/>
    </source>
</evidence>
<dbReference type="InterPro" id="IPR013760">
    <property type="entry name" value="Topo_IIA-like_dom_sf"/>
</dbReference>
<dbReference type="GO" id="GO:0006265">
    <property type="term" value="P:DNA topological change"/>
    <property type="evidence" value="ECO:0007669"/>
    <property type="project" value="UniProtKB-UniRule"/>
</dbReference>
<dbReference type="SUPFAM" id="SSF56719">
    <property type="entry name" value="Type II DNA topoisomerase"/>
    <property type="match status" value="1"/>
</dbReference>
<dbReference type="GO" id="GO:0009330">
    <property type="term" value="C:DNA topoisomerase type II (double strand cut, ATP-hydrolyzing) complex"/>
    <property type="evidence" value="ECO:0007669"/>
    <property type="project" value="TreeGrafter"/>
</dbReference>
<dbReference type="SMART" id="SM00434">
    <property type="entry name" value="TOP4c"/>
    <property type="match status" value="1"/>
</dbReference>
<evidence type="ECO:0000259" key="7">
    <source>
        <dbReference type="PROSITE" id="PS52040"/>
    </source>
</evidence>
<feature type="domain" description="Topo IIA-type catalytic" evidence="7">
    <location>
        <begin position="66"/>
        <end position="314"/>
    </location>
</feature>
<comment type="catalytic activity">
    <reaction evidence="6">
        <text>ATP-dependent breakage, passage and rejoining of double-stranded DNA.</text>
        <dbReference type="EC" id="5.6.2.2"/>
    </reaction>
</comment>
<keyword evidence="2 6" id="KW-0799">Topoisomerase</keyword>
<reference evidence="8" key="1">
    <citation type="submission" date="2024-07" db="EMBL/GenBank/DDBJ databases">
        <authorList>
            <person name="Bringhurst R.M."/>
            <person name="Homer T.E."/>
        </authorList>
    </citation>
    <scope>NUCLEOTIDE SEQUENCE</scope>
</reference>
<dbReference type="EMBL" id="PQ015379">
    <property type="protein sequence ID" value="XDJ15142.1"/>
    <property type="molecule type" value="Genomic_DNA"/>
</dbReference>
<feature type="active site" description="O-(5'-phospho-DNA)-tyrosine intermediate" evidence="6">
    <location>
        <position position="151"/>
    </location>
</feature>
<dbReference type="PANTHER" id="PTHR43493:SF1">
    <property type="entry name" value="DNA TOPOISOMERASE 4 SUBUNIT A"/>
    <property type="match status" value="1"/>
</dbReference>
<dbReference type="PROSITE" id="PS52040">
    <property type="entry name" value="TOPO_IIA"/>
    <property type="match status" value="1"/>
</dbReference>
<dbReference type="InterPro" id="IPR050220">
    <property type="entry name" value="Type_II_DNA_Topoisomerases"/>
</dbReference>
<dbReference type="GO" id="GO:0003918">
    <property type="term" value="F:DNA topoisomerase type II (double strand cut, ATP-hydrolyzing) activity"/>
    <property type="evidence" value="ECO:0007669"/>
    <property type="project" value="UniProtKB-EC"/>
</dbReference>
<dbReference type="InterPro" id="IPR002205">
    <property type="entry name" value="Topo_IIA_dom_A"/>
</dbReference>
<organism evidence="8">
    <name type="scientific">Pseudomonas phage HRDY3</name>
    <dbReference type="NCBI Taxonomy" id="3236930"/>
    <lineage>
        <taxon>Viruses</taxon>
    </lineage>
</organism>
<keyword evidence="4" id="KW-0472">Membrane</keyword>
<dbReference type="Gene3D" id="3.30.1360.40">
    <property type="match status" value="1"/>
</dbReference>